<feature type="compositionally biased region" description="Low complexity" evidence="1">
    <location>
        <begin position="167"/>
        <end position="182"/>
    </location>
</feature>
<dbReference type="Proteomes" id="UP001189429">
    <property type="component" value="Unassembled WGS sequence"/>
</dbReference>
<reference evidence="2" key="1">
    <citation type="submission" date="2023-10" db="EMBL/GenBank/DDBJ databases">
        <authorList>
            <person name="Chen Y."/>
            <person name="Shah S."/>
            <person name="Dougan E. K."/>
            <person name="Thang M."/>
            <person name="Chan C."/>
        </authorList>
    </citation>
    <scope>NUCLEOTIDE SEQUENCE [LARGE SCALE GENOMIC DNA]</scope>
</reference>
<comment type="caution">
    <text evidence="2">The sequence shown here is derived from an EMBL/GenBank/DDBJ whole genome shotgun (WGS) entry which is preliminary data.</text>
</comment>
<name>A0ABN9UCZ3_9DINO</name>
<keyword evidence="3" id="KW-1185">Reference proteome</keyword>
<feature type="region of interest" description="Disordered" evidence="1">
    <location>
        <begin position="148"/>
        <end position="212"/>
    </location>
</feature>
<protein>
    <submittedName>
        <fullName evidence="2">Uncharacterized protein</fullName>
    </submittedName>
</protein>
<evidence type="ECO:0000313" key="2">
    <source>
        <dbReference type="EMBL" id="CAK0857307.1"/>
    </source>
</evidence>
<evidence type="ECO:0000256" key="1">
    <source>
        <dbReference type="SAM" id="MobiDB-lite"/>
    </source>
</evidence>
<sequence>MASCVPRQVANPTVSTDARVQAIRGHMGTTYFSKFFVPERLAFRPSHATPDCAIKIAPILDAFVTAGLDNTTFLPKRFEEALEKIMKADDHPVGMCRNTFIGHLVNHFQLVMKFIRTMKYEDTCAKMMRKCKRTGNFRNKLSGADSIVSSADAASGSEPAHSPPPESAWAASPAKASRALSPPTFPSATAFGGAPPLAPSPSSGFKKNFGKQTQCRPVRATFLWSSDGESENGIEAADATEHAIASLTDLLAGAAAKASSTCEPEASAIPLETAESLEDDDYDDNGLLKASVGATKVRALIPNPEKRKNQVLGTRRRKRMRRPAAASGVGPAAQEQVGESEEPPQPEPVLRRPAAMTPPSKSPRPDVGKSAAKAEVDTFNVPLERSALVGPTAEEKPRYELCAFITHGGRQKRAHVWSSTETTCGPNLGDHMRQIAEEIDSNHISKKQYLEIRDGLKA</sequence>
<feature type="compositionally biased region" description="Basic and acidic residues" evidence="1">
    <location>
        <begin position="363"/>
        <end position="373"/>
    </location>
</feature>
<accession>A0ABN9UCZ3</accession>
<feature type="compositionally biased region" description="Low complexity" evidence="1">
    <location>
        <begin position="190"/>
        <end position="205"/>
    </location>
</feature>
<gene>
    <name evidence="2" type="ORF">PCOR1329_LOCUS47461</name>
</gene>
<dbReference type="EMBL" id="CAUYUJ010015719">
    <property type="protein sequence ID" value="CAK0857307.1"/>
    <property type="molecule type" value="Genomic_DNA"/>
</dbReference>
<organism evidence="2 3">
    <name type="scientific">Prorocentrum cordatum</name>
    <dbReference type="NCBI Taxonomy" id="2364126"/>
    <lineage>
        <taxon>Eukaryota</taxon>
        <taxon>Sar</taxon>
        <taxon>Alveolata</taxon>
        <taxon>Dinophyceae</taxon>
        <taxon>Prorocentrales</taxon>
        <taxon>Prorocentraceae</taxon>
        <taxon>Prorocentrum</taxon>
    </lineage>
</organism>
<feature type="region of interest" description="Disordered" evidence="1">
    <location>
        <begin position="299"/>
        <end position="373"/>
    </location>
</feature>
<feature type="compositionally biased region" description="Low complexity" evidence="1">
    <location>
        <begin position="148"/>
        <end position="160"/>
    </location>
</feature>
<evidence type="ECO:0000313" key="3">
    <source>
        <dbReference type="Proteomes" id="UP001189429"/>
    </source>
</evidence>
<proteinExistence type="predicted"/>